<comment type="similarity">
    <text evidence="2 14">Belongs to the class-I aminoacyl-tRNA synthetase family.</text>
</comment>
<dbReference type="PANTHER" id="PTHR43766">
    <property type="entry name" value="TRYPTOPHAN--TRNA LIGASE, MITOCHONDRIAL"/>
    <property type="match status" value="1"/>
</dbReference>
<dbReference type="InterPro" id="IPR014729">
    <property type="entry name" value="Rossmann-like_a/b/a_fold"/>
</dbReference>
<dbReference type="Pfam" id="PF00579">
    <property type="entry name" value="tRNA-synt_1b"/>
    <property type="match status" value="1"/>
</dbReference>
<evidence type="ECO:0000256" key="12">
    <source>
        <dbReference type="ARBA" id="ARBA00069760"/>
    </source>
</evidence>
<evidence type="ECO:0000313" key="15">
    <source>
        <dbReference type="EMBL" id="KAF7993818.1"/>
    </source>
</evidence>
<dbReference type="InterPro" id="IPR002305">
    <property type="entry name" value="aa-tRNA-synth_Ic"/>
</dbReference>
<dbReference type="NCBIfam" id="TIGR00233">
    <property type="entry name" value="trpS"/>
    <property type="match status" value="1"/>
</dbReference>
<dbReference type="HAMAP" id="MF_00140_B">
    <property type="entry name" value="Trp_tRNA_synth_B"/>
    <property type="match status" value="1"/>
</dbReference>
<sequence length="390" mass="44227">MLSTIKNCKNISRCFSELNKLKKIDNQKYRLYSNKKKAAVVYPRRVFSGIQPTGTIHLGNYLGAIKEWVRLQNSNDDVIWSIVDMHAMTVPPEPKQLRENIVKVAATLLACGIDPAKSILFQQSTVPMHAELAWIFGCMTTMPRLAQQPQFKEKSEKLKDIPLGLFTYPVLQTADILLYKATHVPVGEDQIQHLQLAQHISQFFNVKYGETFPTPEPLINKSSGRIKSLREPTKKMSKSSEYKKSCIYLTDPPETVYQYIKKSVTDFTSEVTYDPDERPGVSNLITIHSLLLDKTVQEICQESKQLNTGQYKLLVADVVVEKLKPIRDEYLKLINDTGYVLDILKDGSLKAHNIASNNLPDIKNKIGFSGDVVIQESQIINQNKKKIEST</sequence>
<dbReference type="SUPFAM" id="SSF52374">
    <property type="entry name" value="Nucleotidylyl transferase"/>
    <property type="match status" value="1"/>
</dbReference>
<evidence type="ECO:0000256" key="13">
    <source>
        <dbReference type="ARBA" id="ARBA00080951"/>
    </source>
</evidence>
<dbReference type="InterPro" id="IPR002306">
    <property type="entry name" value="Trp-tRNA-ligase"/>
</dbReference>
<evidence type="ECO:0000256" key="7">
    <source>
        <dbReference type="ARBA" id="ARBA00022917"/>
    </source>
</evidence>
<dbReference type="GO" id="GO:0005524">
    <property type="term" value="F:ATP binding"/>
    <property type="evidence" value="ECO:0007669"/>
    <property type="project" value="UniProtKB-KW"/>
</dbReference>
<protein>
    <recommendedName>
        <fullName evidence="12">Tryptophan--tRNA ligase, mitochondrial</fullName>
        <ecNumber evidence="3">6.1.1.2</ecNumber>
    </recommendedName>
    <alternativeName>
        <fullName evidence="13">(Mt)TrpRS</fullName>
    </alternativeName>
    <alternativeName>
        <fullName evidence="9">Tryptophanyl-tRNA synthetase</fullName>
    </alternativeName>
</protein>
<dbReference type="GO" id="GO:0004830">
    <property type="term" value="F:tryptophan-tRNA ligase activity"/>
    <property type="evidence" value="ECO:0007669"/>
    <property type="project" value="UniProtKB-EC"/>
</dbReference>
<dbReference type="OrthoDB" id="15808at2759"/>
<dbReference type="PANTHER" id="PTHR43766:SF1">
    <property type="entry name" value="TRYPTOPHAN--TRNA LIGASE, MITOCHONDRIAL"/>
    <property type="match status" value="1"/>
</dbReference>
<dbReference type="Gene3D" id="3.40.50.620">
    <property type="entry name" value="HUPs"/>
    <property type="match status" value="1"/>
</dbReference>
<keyword evidence="4 14" id="KW-0436">Ligase</keyword>
<dbReference type="EC" id="6.1.1.2" evidence="3"/>
<evidence type="ECO:0000256" key="3">
    <source>
        <dbReference type="ARBA" id="ARBA00013161"/>
    </source>
</evidence>
<evidence type="ECO:0000256" key="5">
    <source>
        <dbReference type="ARBA" id="ARBA00022741"/>
    </source>
</evidence>
<keyword evidence="16" id="KW-1185">Reference proteome</keyword>
<keyword evidence="7 14" id="KW-0648">Protein biosynthesis</keyword>
<evidence type="ECO:0000256" key="2">
    <source>
        <dbReference type="ARBA" id="ARBA00005594"/>
    </source>
</evidence>
<evidence type="ECO:0000256" key="9">
    <source>
        <dbReference type="ARBA" id="ARBA00030268"/>
    </source>
</evidence>
<evidence type="ECO:0000256" key="1">
    <source>
        <dbReference type="ARBA" id="ARBA00004305"/>
    </source>
</evidence>
<reference evidence="15 16" key="1">
    <citation type="submission" date="2020-08" db="EMBL/GenBank/DDBJ databases">
        <title>Aphidius gifuensis genome sequencing and assembly.</title>
        <authorList>
            <person name="Du Z."/>
        </authorList>
    </citation>
    <scope>NUCLEOTIDE SEQUENCE [LARGE SCALE GENOMIC DNA]</scope>
    <source>
        <strain evidence="15">YNYX2018</strain>
        <tissue evidence="15">Adults</tissue>
    </source>
</reference>
<dbReference type="PRINTS" id="PR01039">
    <property type="entry name" value="TRNASYNTHTRP"/>
</dbReference>
<comment type="catalytic activity">
    <reaction evidence="10">
        <text>tRNA(Trp) + L-tryptophan + ATP = L-tryptophyl-tRNA(Trp) + AMP + diphosphate + H(+)</text>
        <dbReference type="Rhea" id="RHEA:24080"/>
        <dbReference type="Rhea" id="RHEA-COMP:9671"/>
        <dbReference type="Rhea" id="RHEA-COMP:9705"/>
        <dbReference type="ChEBI" id="CHEBI:15378"/>
        <dbReference type="ChEBI" id="CHEBI:30616"/>
        <dbReference type="ChEBI" id="CHEBI:33019"/>
        <dbReference type="ChEBI" id="CHEBI:57912"/>
        <dbReference type="ChEBI" id="CHEBI:78442"/>
        <dbReference type="ChEBI" id="CHEBI:78535"/>
        <dbReference type="ChEBI" id="CHEBI:456215"/>
        <dbReference type="EC" id="6.1.1.2"/>
    </reaction>
</comment>
<evidence type="ECO:0000256" key="10">
    <source>
        <dbReference type="ARBA" id="ARBA00049929"/>
    </source>
</evidence>
<dbReference type="Proteomes" id="UP000639338">
    <property type="component" value="Unassembled WGS sequence"/>
</dbReference>
<keyword evidence="8 14" id="KW-0030">Aminoacyl-tRNA synthetase</keyword>
<accession>A0A834XWM9</accession>
<dbReference type="Gene3D" id="1.10.240.10">
    <property type="entry name" value="Tyrosyl-Transfer RNA Synthetase"/>
    <property type="match status" value="1"/>
</dbReference>
<evidence type="ECO:0000256" key="4">
    <source>
        <dbReference type="ARBA" id="ARBA00022598"/>
    </source>
</evidence>
<evidence type="ECO:0000256" key="11">
    <source>
        <dbReference type="ARBA" id="ARBA00059972"/>
    </source>
</evidence>
<evidence type="ECO:0000256" key="6">
    <source>
        <dbReference type="ARBA" id="ARBA00022840"/>
    </source>
</evidence>
<dbReference type="EMBL" id="JACMRX010000003">
    <property type="protein sequence ID" value="KAF7993818.1"/>
    <property type="molecule type" value="Genomic_DNA"/>
</dbReference>
<dbReference type="FunFam" id="3.40.50.620:FF:000082">
    <property type="entry name" value="MSW1p Mitochondrial tryptophanyl-tRNA synthetase"/>
    <property type="match status" value="1"/>
</dbReference>
<keyword evidence="5 14" id="KW-0547">Nucleotide-binding</keyword>
<comment type="function">
    <text evidence="11">Catalyzes the attachment of tryptophan to tRNA(Trp) in a two-step reaction: tryptophan is first activated by ATP to form Trp-AMP and then transferred to the acceptor end of tRNA(Trp).</text>
</comment>
<evidence type="ECO:0000313" key="16">
    <source>
        <dbReference type="Proteomes" id="UP000639338"/>
    </source>
</evidence>
<dbReference type="InterPro" id="IPR024109">
    <property type="entry name" value="Trp-tRNA-ligase_bac-type"/>
</dbReference>
<comment type="caution">
    <text evidence="15">The sequence shown here is derived from an EMBL/GenBank/DDBJ whole genome shotgun (WGS) entry which is preliminary data.</text>
</comment>
<proteinExistence type="inferred from homology"/>
<dbReference type="GO" id="GO:0070183">
    <property type="term" value="P:mitochondrial tryptophanyl-tRNA aminoacylation"/>
    <property type="evidence" value="ECO:0007669"/>
    <property type="project" value="TreeGrafter"/>
</dbReference>
<organism evidence="15 16">
    <name type="scientific">Aphidius gifuensis</name>
    <name type="common">Parasitoid wasp</name>
    <dbReference type="NCBI Taxonomy" id="684658"/>
    <lineage>
        <taxon>Eukaryota</taxon>
        <taxon>Metazoa</taxon>
        <taxon>Ecdysozoa</taxon>
        <taxon>Arthropoda</taxon>
        <taxon>Hexapoda</taxon>
        <taxon>Insecta</taxon>
        <taxon>Pterygota</taxon>
        <taxon>Neoptera</taxon>
        <taxon>Endopterygota</taxon>
        <taxon>Hymenoptera</taxon>
        <taxon>Apocrita</taxon>
        <taxon>Ichneumonoidea</taxon>
        <taxon>Braconidae</taxon>
        <taxon>Aphidiinae</taxon>
        <taxon>Aphidius</taxon>
    </lineage>
</organism>
<dbReference type="InterPro" id="IPR050203">
    <property type="entry name" value="Trp-tRNA_synthetase"/>
</dbReference>
<comment type="subcellular location">
    <subcellularLocation>
        <location evidence="1">Mitochondrion matrix</location>
    </subcellularLocation>
</comment>
<dbReference type="GO" id="GO:0005759">
    <property type="term" value="C:mitochondrial matrix"/>
    <property type="evidence" value="ECO:0007669"/>
    <property type="project" value="UniProtKB-SubCell"/>
</dbReference>
<dbReference type="FunFam" id="1.10.240.10:FF:000002">
    <property type="entry name" value="Tryptophan--tRNA ligase"/>
    <property type="match status" value="1"/>
</dbReference>
<evidence type="ECO:0000256" key="8">
    <source>
        <dbReference type="ARBA" id="ARBA00023146"/>
    </source>
</evidence>
<dbReference type="InterPro" id="IPR001412">
    <property type="entry name" value="aa-tRNA-synth_I_CS"/>
</dbReference>
<evidence type="ECO:0000256" key="14">
    <source>
        <dbReference type="RuleBase" id="RU363036"/>
    </source>
</evidence>
<dbReference type="AlphaFoldDB" id="A0A834XWM9"/>
<name>A0A834XWM9_APHGI</name>
<gene>
    <name evidence="15" type="ORF">HCN44_011087</name>
</gene>
<keyword evidence="6 14" id="KW-0067">ATP-binding</keyword>
<dbReference type="PROSITE" id="PS00178">
    <property type="entry name" value="AA_TRNA_LIGASE_I"/>
    <property type="match status" value="1"/>
</dbReference>
<dbReference type="CDD" id="cd00806">
    <property type="entry name" value="TrpRS_core"/>
    <property type="match status" value="1"/>
</dbReference>